<evidence type="ECO:0000259" key="2">
    <source>
        <dbReference type="Pfam" id="PF01548"/>
    </source>
</evidence>
<feature type="coiled-coil region" evidence="1">
    <location>
        <begin position="234"/>
        <end position="261"/>
    </location>
</feature>
<evidence type="ECO:0000313" key="6">
    <source>
        <dbReference type="EMBL" id="UYM18606.1"/>
    </source>
</evidence>
<evidence type="ECO:0000259" key="3">
    <source>
        <dbReference type="Pfam" id="PF02371"/>
    </source>
</evidence>
<protein>
    <submittedName>
        <fullName evidence="5">IS110 family transposase</fullName>
    </submittedName>
</protein>
<organism evidence="5 7">
    <name type="scientific">Endozoicomonas euniceicola</name>
    <dbReference type="NCBI Taxonomy" id="1234143"/>
    <lineage>
        <taxon>Bacteria</taxon>
        <taxon>Pseudomonadati</taxon>
        <taxon>Pseudomonadota</taxon>
        <taxon>Gammaproteobacteria</taxon>
        <taxon>Oceanospirillales</taxon>
        <taxon>Endozoicomonadaceae</taxon>
        <taxon>Endozoicomonas</taxon>
    </lineage>
</organism>
<dbReference type="PANTHER" id="PTHR33055">
    <property type="entry name" value="TRANSPOSASE FOR INSERTION SEQUENCE ELEMENT IS1111A"/>
    <property type="match status" value="1"/>
</dbReference>
<accession>A0ABY6GU23</accession>
<dbReference type="Pfam" id="PF01548">
    <property type="entry name" value="DEDD_Tnp_IS110"/>
    <property type="match status" value="1"/>
</dbReference>
<reference evidence="5" key="1">
    <citation type="submission" date="2022-10" db="EMBL/GenBank/DDBJ databases">
        <title>Completed Genome Sequence of two octocoral isolated bacterium, Endozoicomonas euniceicola EF212T and Endozoicomonas gorgoniicola PS125T.</title>
        <authorList>
            <person name="Chiou Y.-J."/>
            <person name="Chen Y.-H."/>
        </authorList>
    </citation>
    <scope>NUCLEOTIDE SEQUENCE</scope>
    <source>
        <strain evidence="5">EF212</strain>
    </source>
</reference>
<dbReference type="InterPro" id="IPR003346">
    <property type="entry name" value="Transposase_20"/>
</dbReference>
<evidence type="ECO:0000313" key="4">
    <source>
        <dbReference type="EMBL" id="UYM15487.1"/>
    </source>
</evidence>
<name>A0ABY6GU23_9GAMM</name>
<dbReference type="EMBL" id="CP103300">
    <property type="protein sequence ID" value="UYM18606.1"/>
    <property type="molecule type" value="Genomic_DNA"/>
</dbReference>
<evidence type="ECO:0000313" key="5">
    <source>
        <dbReference type="EMBL" id="UYM16281.1"/>
    </source>
</evidence>
<dbReference type="Proteomes" id="UP001163255">
    <property type="component" value="Chromosome"/>
</dbReference>
<sequence>MKHNPKPTKAQKRISGHLKTVNLYAAGIDIGSEFHFVAVPEELDDKPVRSFACFTADLEMMAQWLVCIGITTVVMESTGIYWIPAFEMLEEHGLEVRLVNARHVKNVPGRKSDVQDCQWLQQLHTHGLLEGAFRPEDQVCALRAYMRQRETLIRYRASHIQHMQKALRQMNLLLDNVVSDVTGKTGMSIIRSILRGERDPVVLASHRDSHCKQSEKVIAKSLHGHYRAEHLFALKQAVELYDFYEKEIEACDKALENQLSQFDDQVESASLPAKRKSASAPGFDVRAHLYRMTGVDLTAIEGIEENTALKVISETGTDMNRWPTEKHFCSWLGLSPGNKISGGKVLSSKTKRIPNRAASALRMAALTLVNSKSALGAYYRRMRSKLGAPKAITATAHKLARLIYSMLKNGSEYVERGQDYYEEQYRDRVIKNMKKRAEEMGYKLVRVETASPA</sequence>
<dbReference type="RefSeq" id="WP_262597527.1">
    <property type="nucleotide sequence ID" value="NZ_CP103300.1"/>
</dbReference>
<dbReference type="InterPro" id="IPR047650">
    <property type="entry name" value="Transpos_IS110"/>
</dbReference>
<feature type="domain" description="Transposase IS110-like N-terminal" evidence="2">
    <location>
        <begin position="26"/>
        <end position="170"/>
    </location>
</feature>
<dbReference type="Pfam" id="PF02371">
    <property type="entry name" value="Transposase_20"/>
    <property type="match status" value="1"/>
</dbReference>
<dbReference type="NCBIfam" id="NF033542">
    <property type="entry name" value="transpos_IS110"/>
    <property type="match status" value="1"/>
</dbReference>
<feature type="domain" description="Transposase IS116/IS110/IS902 C-terminal" evidence="3">
    <location>
        <begin position="297"/>
        <end position="380"/>
    </location>
</feature>
<evidence type="ECO:0000256" key="1">
    <source>
        <dbReference type="SAM" id="Coils"/>
    </source>
</evidence>
<gene>
    <name evidence="6" type="ORF">NX720_12125</name>
    <name evidence="4" type="ORF">NX720_21970</name>
    <name evidence="5" type="ORF">NX720_26385</name>
</gene>
<dbReference type="EMBL" id="CP103300">
    <property type="protein sequence ID" value="UYM15487.1"/>
    <property type="molecule type" value="Genomic_DNA"/>
</dbReference>
<proteinExistence type="predicted"/>
<dbReference type="InterPro" id="IPR002525">
    <property type="entry name" value="Transp_IS110-like_N"/>
</dbReference>
<evidence type="ECO:0000313" key="7">
    <source>
        <dbReference type="Proteomes" id="UP001163255"/>
    </source>
</evidence>
<keyword evidence="1" id="KW-0175">Coiled coil</keyword>
<dbReference type="EMBL" id="CP103300">
    <property type="protein sequence ID" value="UYM16281.1"/>
    <property type="molecule type" value="Genomic_DNA"/>
</dbReference>
<keyword evidence="7" id="KW-1185">Reference proteome</keyword>
<dbReference type="PANTHER" id="PTHR33055:SF13">
    <property type="entry name" value="TRANSPOSASE"/>
    <property type="match status" value="1"/>
</dbReference>